<gene>
    <name evidence="1" type="ORF">ADK38_17645</name>
</gene>
<proteinExistence type="predicted"/>
<name>A0ABR5J606_9ACTN</name>
<organism evidence="1 2">
    <name type="scientific">Streptomyces varsoviensis</name>
    <dbReference type="NCBI Taxonomy" id="67373"/>
    <lineage>
        <taxon>Bacteria</taxon>
        <taxon>Bacillati</taxon>
        <taxon>Actinomycetota</taxon>
        <taxon>Actinomycetes</taxon>
        <taxon>Kitasatosporales</taxon>
        <taxon>Streptomycetaceae</taxon>
        <taxon>Streptomyces</taxon>
    </lineage>
</organism>
<dbReference type="Proteomes" id="UP000037020">
    <property type="component" value="Unassembled WGS sequence"/>
</dbReference>
<protein>
    <recommendedName>
        <fullName evidence="3">DUF4188 domain-containing protein</fullName>
    </recommendedName>
</protein>
<reference evidence="1 2" key="1">
    <citation type="submission" date="2015-07" db="EMBL/GenBank/DDBJ databases">
        <authorList>
            <person name="Ju K.-S."/>
            <person name="Doroghazi J.R."/>
            <person name="Metcalf W.W."/>
        </authorList>
    </citation>
    <scope>NUCLEOTIDE SEQUENCE [LARGE SCALE GENOMIC DNA]</scope>
    <source>
        <strain evidence="1 2">NRRL B-3589</strain>
    </source>
</reference>
<dbReference type="EMBL" id="LGUT01001497">
    <property type="protein sequence ID" value="KOG88834.1"/>
    <property type="molecule type" value="Genomic_DNA"/>
</dbReference>
<dbReference type="RefSeq" id="WP_030889463.1">
    <property type="nucleotide sequence ID" value="NZ_JBIRHZ010000017.1"/>
</dbReference>
<comment type="caution">
    <text evidence="1">The sequence shown here is derived from an EMBL/GenBank/DDBJ whole genome shotgun (WGS) entry which is preliminary data.</text>
</comment>
<evidence type="ECO:0000313" key="2">
    <source>
        <dbReference type="Proteomes" id="UP000037020"/>
    </source>
</evidence>
<evidence type="ECO:0008006" key="3">
    <source>
        <dbReference type="Google" id="ProtNLM"/>
    </source>
</evidence>
<evidence type="ECO:0000313" key="1">
    <source>
        <dbReference type="EMBL" id="KOG88834.1"/>
    </source>
</evidence>
<keyword evidence="2" id="KW-1185">Reference proteome</keyword>
<accession>A0ABR5J606</accession>
<sequence>MSDVSDVSEDPGTVWLHYSLPRTAWFELEPAARARHEEAFRAERDASERLGGKRAGVFHVRGQSDYSEVEIWFFPTAELAFDHWSRLVTAGYTDCFEFSNQVGTADPAGPAAPEAIERTS</sequence>